<dbReference type="PANTHER" id="PTHR23312:SF8">
    <property type="entry name" value="ARMADILLO REPEAT-CONTAINING PROTEIN 5"/>
    <property type="match status" value="1"/>
</dbReference>
<dbReference type="GeneID" id="105432197"/>
<dbReference type="PANTHER" id="PTHR23312">
    <property type="entry name" value="ARMC5 ARMADILLO REPEAT-CONTAINING -RELATED"/>
    <property type="match status" value="1"/>
</dbReference>
<evidence type="ECO:0000259" key="2">
    <source>
        <dbReference type="PROSITE" id="PS50097"/>
    </source>
</evidence>
<dbReference type="GO" id="GO:0009653">
    <property type="term" value="P:anatomical structure morphogenesis"/>
    <property type="evidence" value="ECO:0007669"/>
    <property type="project" value="TreeGrafter"/>
</dbReference>
<dbReference type="CTD" id="43513"/>
<dbReference type="Pfam" id="PF24768">
    <property type="entry name" value="ARM_ARMC5"/>
    <property type="match status" value="1"/>
</dbReference>
<dbReference type="Proteomes" id="UP000504615">
    <property type="component" value="Unplaced"/>
</dbReference>
<dbReference type="OrthoDB" id="6086604at2759"/>
<organism evidence="3 4">
    <name type="scientific">Pogonomyrmex barbatus</name>
    <name type="common">red harvester ant</name>
    <dbReference type="NCBI Taxonomy" id="144034"/>
    <lineage>
        <taxon>Eukaryota</taxon>
        <taxon>Metazoa</taxon>
        <taxon>Ecdysozoa</taxon>
        <taxon>Arthropoda</taxon>
        <taxon>Hexapoda</taxon>
        <taxon>Insecta</taxon>
        <taxon>Pterygota</taxon>
        <taxon>Neoptera</taxon>
        <taxon>Endopterygota</taxon>
        <taxon>Hymenoptera</taxon>
        <taxon>Apocrita</taxon>
        <taxon>Aculeata</taxon>
        <taxon>Formicoidea</taxon>
        <taxon>Formicidae</taxon>
        <taxon>Myrmicinae</taxon>
        <taxon>Pogonomyrmex</taxon>
    </lineage>
</organism>
<dbReference type="Gene3D" id="3.30.710.10">
    <property type="entry name" value="Potassium Channel Kv1.1, Chain A"/>
    <property type="match status" value="1"/>
</dbReference>
<dbReference type="Pfam" id="PF00651">
    <property type="entry name" value="BTB"/>
    <property type="match status" value="1"/>
</dbReference>
<reference evidence="4" key="1">
    <citation type="submission" date="2025-08" db="UniProtKB">
        <authorList>
            <consortium name="RefSeq"/>
        </authorList>
    </citation>
    <scope>IDENTIFICATION</scope>
</reference>
<proteinExistence type="predicted"/>
<dbReference type="InterPro" id="IPR011989">
    <property type="entry name" value="ARM-like"/>
</dbReference>
<dbReference type="InterPro" id="IPR000210">
    <property type="entry name" value="BTB/POZ_dom"/>
</dbReference>
<dbReference type="InterPro" id="IPR016024">
    <property type="entry name" value="ARM-type_fold"/>
</dbReference>
<keyword evidence="3" id="KW-1185">Reference proteome</keyword>
<dbReference type="InterPro" id="IPR055445">
    <property type="entry name" value="ARM_ARMC5"/>
</dbReference>
<feature type="region of interest" description="Disordered" evidence="1">
    <location>
        <begin position="335"/>
        <end position="385"/>
    </location>
</feature>
<feature type="compositionally biased region" description="Acidic residues" evidence="1">
    <location>
        <begin position="359"/>
        <end position="368"/>
    </location>
</feature>
<dbReference type="SUPFAM" id="SSF54695">
    <property type="entry name" value="POZ domain"/>
    <property type="match status" value="1"/>
</dbReference>
<dbReference type="SUPFAM" id="SSF48371">
    <property type="entry name" value="ARM repeat"/>
    <property type="match status" value="2"/>
</dbReference>
<dbReference type="Gene3D" id="1.25.10.10">
    <property type="entry name" value="Leucine-rich Repeat Variant"/>
    <property type="match status" value="1"/>
</dbReference>
<evidence type="ECO:0000313" key="3">
    <source>
        <dbReference type="Proteomes" id="UP000504615"/>
    </source>
</evidence>
<gene>
    <name evidence="4" type="primary">LOC105432197</name>
</gene>
<dbReference type="KEGG" id="pbar:105432197"/>
<dbReference type="PROSITE" id="PS50097">
    <property type="entry name" value="BTB"/>
    <property type="match status" value="1"/>
</dbReference>
<dbReference type="GO" id="GO:0005829">
    <property type="term" value="C:cytosol"/>
    <property type="evidence" value="ECO:0007669"/>
    <property type="project" value="TreeGrafter"/>
</dbReference>
<dbReference type="InterPro" id="IPR011333">
    <property type="entry name" value="SKP1/BTB/POZ_sf"/>
</dbReference>
<accession>A0A6I9WYM2</accession>
<evidence type="ECO:0000256" key="1">
    <source>
        <dbReference type="SAM" id="MobiDB-lite"/>
    </source>
</evidence>
<sequence>NGTFQVKRSKIGFNVVLIIKNLDLDEKLHCRACRLISNLCKCSWHAKELCNAGVLEALTVLLMSKIDRQTYCMAIRAIRNIWTVYEKIRETMVELKIIELVTQLFVMAEKKSIVDIKYAELVDACLKAMCAFLVTLDPRCGKQMHVNKNMWGYKCLMRCCSAGNNKIAVKCLYTLCHIAECRLSLGISGTVEQLIELINTADNSSNLLCKEILICLCLFCQESVNRDRIRQNAGLQVIVALLNKPEYECHHPALLEALSQFIHDEIGLDILSRHGILEILVAKLAYVVAVAKSNERSSMSRKRSSNSPAENYNKPFKYPCLRRYSMDYYRDDWSPKSATSASSSPPSTPPLPPYSDSNAETDDLEDDYSPVYNDTECDNDEDEENISLKSYKSLTTIEADSDSSSSNSEISSGMNSYEYYTLLLLNRLSLCPKPIDKLAEPTTIKSLTDYIKYAEKQNVILKYRDIAVKILKRIMGNAAYFMLLLKQGLVFEVQTLPEVEDYTHHLRTVAETGGATGQLSFILLRGEEEHKLLTAVSIPLLIKTQHTLKCLLKKNGGLQLIFDLLTDSSHKLHERAIWSICQLAKTLEINPDDCSITETAINSSELCDYSRLPFDETNHMEPFVSSMVTFELDDGTTVKTCRRMLCQYSPVFSAMLEGNFSESSKKQIRLRDTSRNGLKTLILATTGAAFENRSIESLLDAVLLADKFLMPDTLTKTLTENSLLKLNYENFYRAWRWARNHSCHELKSYCVKSFLTAKMSWNETIRTFRDFYNTNVFDEFLHEIRDIITGVLCQC</sequence>
<feature type="compositionally biased region" description="Low complexity" evidence="1">
    <location>
        <begin position="335"/>
        <end position="345"/>
    </location>
</feature>
<feature type="compositionally biased region" description="Acidic residues" evidence="1">
    <location>
        <begin position="375"/>
        <end position="385"/>
    </location>
</feature>
<feature type="domain" description="BTB" evidence="2">
    <location>
        <begin position="626"/>
        <end position="682"/>
    </location>
</feature>
<name>A0A6I9WYM2_9HYME</name>
<evidence type="ECO:0000313" key="4">
    <source>
        <dbReference type="RefSeq" id="XP_011645188.1"/>
    </source>
</evidence>
<feature type="non-terminal residue" evidence="4">
    <location>
        <position position="1"/>
    </location>
</feature>
<dbReference type="AlphaFoldDB" id="A0A6I9WYM2"/>
<dbReference type="RefSeq" id="XP_011645188.1">
    <property type="nucleotide sequence ID" value="XM_011646886.1"/>
</dbReference>
<protein>
    <submittedName>
        <fullName evidence="4">Armadillo repeat-containing protein 5-like</fullName>
    </submittedName>
</protein>